<proteinExistence type="predicted"/>
<evidence type="ECO:0008006" key="3">
    <source>
        <dbReference type="Google" id="ProtNLM"/>
    </source>
</evidence>
<dbReference type="Proteomes" id="UP000274556">
    <property type="component" value="Unassembled WGS sequence"/>
</dbReference>
<organism evidence="1 2">
    <name type="scientific">Thiocapsa rosea</name>
    <dbReference type="NCBI Taxonomy" id="69360"/>
    <lineage>
        <taxon>Bacteria</taxon>
        <taxon>Pseudomonadati</taxon>
        <taxon>Pseudomonadota</taxon>
        <taxon>Gammaproteobacteria</taxon>
        <taxon>Chromatiales</taxon>
        <taxon>Chromatiaceae</taxon>
        <taxon>Thiocapsa</taxon>
    </lineage>
</organism>
<name>A0A495V1N8_9GAMM</name>
<reference evidence="1 2" key="1">
    <citation type="submission" date="2018-10" db="EMBL/GenBank/DDBJ databases">
        <title>Genomic Encyclopedia of Archaeal and Bacterial Type Strains, Phase II (KMG-II): from individual species to whole genera.</title>
        <authorList>
            <person name="Goeker M."/>
        </authorList>
    </citation>
    <scope>NUCLEOTIDE SEQUENCE [LARGE SCALE GENOMIC DNA]</scope>
    <source>
        <strain evidence="1 2">DSM 235</strain>
    </source>
</reference>
<evidence type="ECO:0000313" key="1">
    <source>
        <dbReference type="EMBL" id="RKT43199.1"/>
    </source>
</evidence>
<dbReference type="AlphaFoldDB" id="A0A495V1N8"/>
<protein>
    <recommendedName>
        <fullName evidence="3">PIN domain-containing protein</fullName>
    </recommendedName>
</protein>
<keyword evidence="2" id="KW-1185">Reference proteome</keyword>
<accession>A0A495V1N8</accession>
<sequence>MGENAILYDVGRELISKCVDLFTLDGFDTLQGADLVFACIAYIEDAYLITMDRKLAMHASKQIKVIDLNESIDSENYRSLFE</sequence>
<evidence type="ECO:0000313" key="2">
    <source>
        <dbReference type="Proteomes" id="UP000274556"/>
    </source>
</evidence>
<dbReference type="EMBL" id="RBXL01000001">
    <property type="protein sequence ID" value="RKT43199.1"/>
    <property type="molecule type" value="Genomic_DNA"/>
</dbReference>
<comment type="caution">
    <text evidence="1">The sequence shown here is derived from an EMBL/GenBank/DDBJ whole genome shotgun (WGS) entry which is preliminary data.</text>
</comment>
<gene>
    <name evidence="1" type="ORF">BDD21_0520</name>
</gene>